<protein>
    <recommendedName>
        <fullName evidence="4">Defensin-like protein</fullName>
    </recommendedName>
</protein>
<dbReference type="AlphaFoldDB" id="A0A9P0PL71"/>
<gene>
    <name evidence="2" type="ORF">ACAOBT_LOCUS19616</name>
</gene>
<keyword evidence="1" id="KW-0732">Signal</keyword>
<evidence type="ECO:0008006" key="4">
    <source>
        <dbReference type="Google" id="ProtNLM"/>
    </source>
</evidence>
<accession>A0A9P0PL71</accession>
<evidence type="ECO:0000313" key="3">
    <source>
        <dbReference type="Proteomes" id="UP001152888"/>
    </source>
</evidence>
<evidence type="ECO:0000256" key="1">
    <source>
        <dbReference type="SAM" id="SignalP"/>
    </source>
</evidence>
<feature type="signal peptide" evidence="1">
    <location>
        <begin position="1"/>
        <end position="20"/>
    </location>
</feature>
<proteinExistence type="predicted"/>
<evidence type="ECO:0000313" key="2">
    <source>
        <dbReference type="EMBL" id="CAH1990369.1"/>
    </source>
</evidence>
<keyword evidence="3" id="KW-1185">Reference proteome</keyword>
<organism evidence="2 3">
    <name type="scientific">Acanthoscelides obtectus</name>
    <name type="common">Bean weevil</name>
    <name type="synonym">Bruchus obtectus</name>
    <dbReference type="NCBI Taxonomy" id="200917"/>
    <lineage>
        <taxon>Eukaryota</taxon>
        <taxon>Metazoa</taxon>
        <taxon>Ecdysozoa</taxon>
        <taxon>Arthropoda</taxon>
        <taxon>Hexapoda</taxon>
        <taxon>Insecta</taxon>
        <taxon>Pterygota</taxon>
        <taxon>Neoptera</taxon>
        <taxon>Endopterygota</taxon>
        <taxon>Coleoptera</taxon>
        <taxon>Polyphaga</taxon>
        <taxon>Cucujiformia</taxon>
        <taxon>Chrysomeloidea</taxon>
        <taxon>Chrysomelidae</taxon>
        <taxon>Bruchinae</taxon>
        <taxon>Bruchini</taxon>
        <taxon>Acanthoscelides</taxon>
    </lineage>
</organism>
<dbReference type="Proteomes" id="UP001152888">
    <property type="component" value="Unassembled WGS sequence"/>
</dbReference>
<name>A0A9P0PL71_ACAOB</name>
<feature type="chain" id="PRO_5040327248" description="Defensin-like protein" evidence="1">
    <location>
        <begin position="21"/>
        <end position="125"/>
    </location>
</feature>
<reference evidence="2" key="1">
    <citation type="submission" date="2022-03" db="EMBL/GenBank/DDBJ databases">
        <authorList>
            <person name="Sayadi A."/>
        </authorList>
    </citation>
    <scope>NUCLEOTIDE SEQUENCE</scope>
</reference>
<comment type="caution">
    <text evidence="2">The sequence shown here is derived from an EMBL/GenBank/DDBJ whole genome shotgun (WGS) entry which is preliminary data.</text>
</comment>
<sequence>MKYLCSIFAIFFFRAVFAAAEDSEVRPMSRRSRPWCERGSCLQACISHNFDSGYCYGHDCICHCPIESDQVRSVLSVRAPSVIGGSVEPCEDTSCNERCISKEFMKGFCYQGFCQCQCIGMSDRS</sequence>
<dbReference type="EMBL" id="CAKOFQ010007085">
    <property type="protein sequence ID" value="CAH1990369.1"/>
    <property type="molecule type" value="Genomic_DNA"/>
</dbReference>